<dbReference type="SUPFAM" id="SSF52540">
    <property type="entry name" value="P-loop containing nucleoside triphosphate hydrolases"/>
    <property type="match status" value="2"/>
</dbReference>
<dbReference type="STRING" id="1006576.DTL3_1681"/>
<dbReference type="OrthoDB" id="9764467at2"/>
<dbReference type="PANTHER" id="PTHR41259">
    <property type="entry name" value="DOUBLE-STRAND BREAK REPAIR RAD50 ATPASE, PUTATIVE-RELATED"/>
    <property type="match status" value="1"/>
</dbReference>
<name>A0A0C7P563_DEFTU</name>
<keyword evidence="2" id="KW-0472">Membrane</keyword>
<protein>
    <recommendedName>
        <fullName evidence="3">YhaN AAA domain-containing protein</fullName>
    </recommendedName>
</protein>
<evidence type="ECO:0000259" key="3">
    <source>
        <dbReference type="Pfam" id="PF13514"/>
    </source>
</evidence>
<keyword evidence="5" id="KW-1185">Reference proteome</keyword>
<sequence>MKLKEFSIIRYGPLENLNKIKLNDFNLIWGKNECGKTLTIDGLVKLLFNKTGKDFENLERVQEVPEGYVVLVDEKGNEYKIPEKGDLPKISGLSATECNNIFIVRNSNLSVAHDLSKESMFYESITDKLTGLETERIAKISEKIKEIARLTDKSLEFQDVKDEKLKTRINEANKLIEEIDQLIQEVKEKGLDELEEKKVELKEQLETIEEEIKKLEALRKREKYEKGDEALTILKKLMDEIKELDVYNENDAKLWNDLEKELDMYSSQKQKKEKELEVKVKELEKADEKYKELSEEFKSYEEKKKKIDEEIKPEMSRFNSSRDVNKLEKKNKVFTVSMIISIVILAISVVGIVFNKSLLFYVLTAVSSIAVAAFGGLKYKVIKDQDQVINKFEEFKAKLQTLGLMADTLGEIYENIKNYEVWYETKLKEFNRAFLDKEKIKLQINDLKNKEIAEIEQHIKNIQEKIEKLKEKSKETSLESYNEKLKLKNEIKNTIGKQETILKSHFGYVGKSLEEAIPYWENEIKKLEIYKDNFPEDKFSEDLLTNLKYNENKYKNEYEEVHNNTKLIQKMFEDIEGRVNKILLPDEHLFCETSTDLEAIKKLLSDFVNTHENNRNNALVVLSIFEELEREEKGKISSLFGQNSLVTKYFKEITDGLYDEVTFDSNENKIKVRRKDKVVLDAYQLSGGAYDQLYFSIRLALGRTLLKDRFGFFIMDDPFVKSDFERLNRQMNLLKKIANSGWQIIYFSSKDEIKDLLKEEIANKTINYVELSPLFS</sequence>
<dbReference type="AlphaFoldDB" id="A0A0C7P563"/>
<dbReference type="HOGENOM" id="CLU_019085_0_0_0"/>
<gene>
    <name evidence="4" type="ORF">DTL3_1681</name>
</gene>
<dbReference type="EMBL" id="LN824141">
    <property type="protein sequence ID" value="CEP78969.1"/>
    <property type="molecule type" value="Genomic_DNA"/>
</dbReference>
<proteinExistence type="predicted"/>
<evidence type="ECO:0000313" key="4">
    <source>
        <dbReference type="EMBL" id="CEP78969.1"/>
    </source>
</evidence>
<evidence type="ECO:0000256" key="1">
    <source>
        <dbReference type="SAM" id="Coils"/>
    </source>
</evidence>
<organism evidence="4 5">
    <name type="scientific">Defluviitoga tunisiensis</name>
    <dbReference type="NCBI Taxonomy" id="1006576"/>
    <lineage>
        <taxon>Bacteria</taxon>
        <taxon>Thermotogati</taxon>
        <taxon>Thermotogota</taxon>
        <taxon>Thermotogae</taxon>
        <taxon>Petrotogales</taxon>
        <taxon>Petrotogaceae</taxon>
        <taxon>Defluviitoga</taxon>
    </lineage>
</organism>
<feature type="domain" description="YhaN AAA" evidence="3">
    <location>
        <begin position="1"/>
        <end position="49"/>
    </location>
</feature>
<keyword evidence="1" id="KW-0175">Coiled coil</keyword>
<dbReference type="InterPro" id="IPR038734">
    <property type="entry name" value="YhaN_AAA"/>
</dbReference>
<feature type="coiled-coil region" evidence="1">
    <location>
        <begin position="162"/>
        <end position="225"/>
    </location>
</feature>
<dbReference type="Gene3D" id="3.40.50.300">
    <property type="entry name" value="P-loop containing nucleotide triphosphate hydrolases"/>
    <property type="match status" value="2"/>
</dbReference>
<dbReference type="InterPro" id="IPR027417">
    <property type="entry name" value="P-loop_NTPase"/>
</dbReference>
<feature type="transmembrane region" description="Helical" evidence="2">
    <location>
        <begin position="358"/>
        <end position="377"/>
    </location>
</feature>
<dbReference type="PANTHER" id="PTHR41259:SF1">
    <property type="entry name" value="DOUBLE-STRAND BREAK REPAIR RAD50 ATPASE, PUTATIVE-RELATED"/>
    <property type="match status" value="1"/>
</dbReference>
<dbReference type="Proteomes" id="UP000032809">
    <property type="component" value="Chromosome I"/>
</dbReference>
<feature type="transmembrane region" description="Helical" evidence="2">
    <location>
        <begin position="333"/>
        <end position="352"/>
    </location>
</feature>
<evidence type="ECO:0000256" key="2">
    <source>
        <dbReference type="SAM" id="Phobius"/>
    </source>
</evidence>
<dbReference type="RefSeq" id="WP_045088313.1">
    <property type="nucleotide sequence ID" value="NZ_LN824141.1"/>
</dbReference>
<keyword evidence="2" id="KW-1133">Transmembrane helix</keyword>
<dbReference type="KEGG" id="dtn:DTL3_1681"/>
<dbReference type="PATRIC" id="fig|1006576.9.peg.1678"/>
<dbReference type="Pfam" id="PF13514">
    <property type="entry name" value="AAA_27"/>
    <property type="match status" value="1"/>
</dbReference>
<accession>A0A0C7P563</accession>
<feature type="coiled-coil region" evidence="1">
    <location>
        <begin position="255"/>
        <end position="310"/>
    </location>
</feature>
<keyword evidence="2" id="KW-0812">Transmembrane</keyword>
<evidence type="ECO:0000313" key="5">
    <source>
        <dbReference type="Proteomes" id="UP000032809"/>
    </source>
</evidence>
<feature type="coiled-coil region" evidence="1">
    <location>
        <begin position="445"/>
        <end position="479"/>
    </location>
</feature>
<reference evidence="5" key="1">
    <citation type="submission" date="2014-11" db="EMBL/GenBank/DDBJ databases">
        <authorList>
            <person name="Wibberg D."/>
        </authorList>
    </citation>
    <scope>NUCLEOTIDE SEQUENCE [LARGE SCALE GENOMIC DNA]</scope>
    <source>
        <strain evidence="5">L3</strain>
    </source>
</reference>